<dbReference type="Pfam" id="PF04345">
    <property type="entry name" value="Chor_lyase"/>
    <property type="match status" value="1"/>
</dbReference>
<sequence length="177" mass="19441">MDEKQRWSATLPTCSPLLAACIGTRGSLTEHLMATGHPFAVDVLTQGNTPAYADEAELLQISAKQPVYARHVRLMLAGEPVVIARSITLDDCQVWRPILERGSRSLGLTLFGGLPGLGREALQFLQSDHPHPLYALASVHDTHHAPQLTARRCRFTLANSPLLVSEVFLPALENYLR</sequence>
<evidence type="ECO:0000256" key="1">
    <source>
        <dbReference type="ARBA" id="ARBA00022490"/>
    </source>
</evidence>
<accession>A0ABT5J0P2</accession>
<keyword evidence="1" id="KW-0963">Cytoplasm</keyword>
<keyword evidence="4" id="KW-0670">Pyruvate</keyword>
<dbReference type="PANTHER" id="PTHR38683:SF1">
    <property type="entry name" value="CHORISMATE PYRUVATE-LYASE"/>
    <property type="match status" value="1"/>
</dbReference>
<name>A0ABT5J0P2_9NEIS</name>
<organism evidence="5 6">
    <name type="scientific">Vogesella aquatica</name>
    <dbReference type="NCBI Taxonomy" id="2984206"/>
    <lineage>
        <taxon>Bacteria</taxon>
        <taxon>Pseudomonadati</taxon>
        <taxon>Pseudomonadota</taxon>
        <taxon>Betaproteobacteria</taxon>
        <taxon>Neisseriales</taxon>
        <taxon>Chromobacteriaceae</taxon>
        <taxon>Vogesella</taxon>
    </lineage>
</organism>
<dbReference type="Proteomes" id="UP001219956">
    <property type="component" value="Unassembled WGS sequence"/>
</dbReference>
<protein>
    <submittedName>
        <fullName evidence="5">Chorismate lyase</fullName>
        <ecNumber evidence="5">4.1.3.40</ecNumber>
    </submittedName>
</protein>
<evidence type="ECO:0000256" key="2">
    <source>
        <dbReference type="ARBA" id="ARBA00022688"/>
    </source>
</evidence>
<reference evidence="5 6" key="1">
    <citation type="submission" date="2023-01" db="EMBL/GenBank/DDBJ databases">
        <title>Novel species of the genus Vogesella isolated from rivers.</title>
        <authorList>
            <person name="Lu H."/>
        </authorList>
    </citation>
    <scope>NUCLEOTIDE SEQUENCE [LARGE SCALE GENOMIC DNA]</scope>
    <source>
        <strain evidence="5 6">DC21W</strain>
    </source>
</reference>
<proteinExistence type="predicted"/>
<dbReference type="Gene3D" id="3.40.1410.10">
    <property type="entry name" value="Chorismate lyase-like"/>
    <property type="match status" value="1"/>
</dbReference>
<keyword evidence="3 5" id="KW-0456">Lyase</keyword>
<evidence type="ECO:0000256" key="4">
    <source>
        <dbReference type="ARBA" id="ARBA00023317"/>
    </source>
</evidence>
<gene>
    <name evidence="5" type="ORF">PQU95_14450</name>
</gene>
<evidence type="ECO:0000313" key="6">
    <source>
        <dbReference type="Proteomes" id="UP001219956"/>
    </source>
</evidence>
<keyword evidence="6" id="KW-1185">Reference proteome</keyword>
<dbReference type="EC" id="4.1.3.40" evidence="5"/>
<dbReference type="RefSeq" id="WP_272752651.1">
    <property type="nucleotide sequence ID" value="NZ_JAQQLF010000019.1"/>
</dbReference>
<dbReference type="InterPro" id="IPR028978">
    <property type="entry name" value="Chorismate_lyase_/UTRA_dom_sf"/>
</dbReference>
<evidence type="ECO:0000256" key="3">
    <source>
        <dbReference type="ARBA" id="ARBA00023239"/>
    </source>
</evidence>
<dbReference type="PANTHER" id="PTHR38683">
    <property type="entry name" value="CHORISMATE PYRUVATE-LYASE"/>
    <property type="match status" value="1"/>
</dbReference>
<dbReference type="PROSITE" id="PS51257">
    <property type="entry name" value="PROKAR_LIPOPROTEIN"/>
    <property type="match status" value="1"/>
</dbReference>
<keyword evidence="2" id="KW-0831">Ubiquinone biosynthesis</keyword>
<dbReference type="InterPro" id="IPR007440">
    <property type="entry name" value="Chorismate--pyruvate_lyase"/>
</dbReference>
<evidence type="ECO:0000313" key="5">
    <source>
        <dbReference type="EMBL" id="MDC7718410.1"/>
    </source>
</evidence>
<dbReference type="GO" id="GO:0008813">
    <property type="term" value="F:chorismate lyase activity"/>
    <property type="evidence" value="ECO:0007669"/>
    <property type="project" value="UniProtKB-EC"/>
</dbReference>
<dbReference type="EMBL" id="JAQQLF010000019">
    <property type="protein sequence ID" value="MDC7718410.1"/>
    <property type="molecule type" value="Genomic_DNA"/>
</dbReference>
<comment type="caution">
    <text evidence="5">The sequence shown here is derived from an EMBL/GenBank/DDBJ whole genome shotgun (WGS) entry which is preliminary data.</text>
</comment>
<dbReference type="SUPFAM" id="SSF64288">
    <property type="entry name" value="Chorismate lyase-like"/>
    <property type="match status" value="1"/>
</dbReference>